<evidence type="ECO:0000313" key="5">
    <source>
        <dbReference type="Proteomes" id="UP000001542"/>
    </source>
</evidence>
<sequence>MSGVKATIIQLKFNSVIQAFQEAGIPYDENNPSAVLVWHDTLNLIDYYKFLHPWQVVNRIPYIHLLCRKSSFARLIQHMKEYFPEEYSFVPKTYILPFEGKRLKKAIAKKNVRHIIKPDGGSLGVGITIIDPGNEYAPEDILAVGQEYIESHTIDDRKYDLRVYVLVASVSPLTVYVYRDGVARFCSSAQGANSVYSQITNVGLNKFNVGEKSMEEISKLISDIIPKMQITPEELWSRIDRVAVLTILSCYKYFEKGVNDFVKSIPYPRCFQILGFDILLDKDLMPHVLEVNYRPSLDYYRPPERRMKVSMIRDAIRIGCPLSQVQACISERSFGWDGENFSAFISQSQNLIDSINNEKKSAVKNSKFVRVYPSTDKIQETYNNILATVKSLPFALIPGFNV</sequence>
<dbReference type="GO" id="GO:0070740">
    <property type="term" value="F:tubulin-glutamic acid ligase activity"/>
    <property type="evidence" value="ECO:0000318"/>
    <property type="project" value="GO_Central"/>
</dbReference>
<protein>
    <submittedName>
        <fullName evidence="4">Tubulin-tyrosine ligase family protein</fullName>
    </submittedName>
</protein>
<evidence type="ECO:0000313" key="4">
    <source>
        <dbReference type="EMBL" id="EAX99281.1"/>
    </source>
</evidence>
<dbReference type="eggNOG" id="KOG2158">
    <property type="taxonomic scope" value="Eukaryota"/>
</dbReference>
<dbReference type="Gene3D" id="3.30.470.20">
    <property type="entry name" value="ATP-grasp fold, B domain"/>
    <property type="match status" value="1"/>
</dbReference>
<dbReference type="PROSITE" id="PS51221">
    <property type="entry name" value="TTL"/>
    <property type="match status" value="1"/>
</dbReference>
<dbReference type="KEGG" id="tva:4757087"/>
<dbReference type="GO" id="GO:0036064">
    <property type="term" value="C:ciliary basal body"/>
    <property type="evidence" value="ECO:0000318"/>
    <property type="project" value="GO_Central"/>
</dbReference>
<dbReference type="GO" id="GO:0000226">
    <property type="term" value="P:microtubule cytoskeleton organization"/>
    <property type="evidence" value="ECO:0000318"/>
    <property type="project" value="GO_Central"/>
</dbReference>
<evidence type="ECO:0000256" key="2">
    <source>
        <dbReference type="ARBA" id="ARBA00022741"/>
    </source>
</evidence>
<keyword evidence="1 4" id="KW-0436">Ligase</keyword>
<reference evidence="4" key="1">
    <citation type="submission" date="2006-10" db="EMBL/GenBank/DDBJ databases">
        <authorList>
            <person name="Amadeo P."/>
            <person name="Zhao Q."/>
            <person name="Wortman J."/>
            <person name="Fraser-Liggett C."/>
            <person name="Carlton J."/>
        </authorList>
    </citation>
    <scope>NUCLEOTIDE SEQUENCE</scope>
    <source>
        <strain evidence="4">G3</strain>
    </source>
</reference>
<dbReference type="PANTHER" id="PTHR12241:SF154">
    <property type="entry name" value="TUBULIN POLYGLUTAMYLASE TTLL11"/>
    <property type="match status" value="1"/>
</dbReference>
<keyword evidence="2" id="KW-0547">Nucleotide-binding</keyword>
<proteinExistence type="predicted"/>
<dbReference type="SMR" id="A2F744"/>
<gene>
    <name evidence="4" type="ORF">TVAG_112970</name>
</gene>
<dbReference type="AlphaFoldDB" id="A2F744"/>
<dbReference type="InParanoid" id="A2F744"/>
<keyword evidence="3" id="KW-0067">ATP-binding</keyword>
<keyword evidence="5" id="KW-1185">Reference proteome</keyword>
<accession>A2F744</accession>
<dbReference type="GO" id="GO:0005524">
    <property type="term" value="F:ATP binding"/>
    <property type="evidence" value="ECO:0007669"/>
    <property type="project" value="UniProtKB-KW"/>
</dbReference>
<name>A2F744_TRIV3</name>
<evidence type="ECO:0000256" key="3">
    <source>
        <dbReference type="ARBA" id="ARBA00022840"/>
    </source>
</evidence>
<dbReference type="RefSeq" id="XP_001312211.1">
    <property type="nucleotide sequence ID" value="XM_001312210.1"/>
</dbReference>
<reference evidence="4" key="2">
    <citation type="journal article" date="2007" name="Science">
        <title>Draft genome sequence of the sexually transmitted pathogen Trichomonas vaginalis.</title>
        <authorList>
            <person name="Carlton J.M."/>
            <person name="Hirt R.P."/>
            <person name="Silva J.C."/>
            <person name="Delcher A.L."/>
            <person name="Schatz M."/>
            <person name="Zhao Q."/>
            <person name="Wortman J.R."/>
            <person name="Bidwell S.L."/>
            <person name="Alsmark U.C.M."/>
            <person name="Besteiro S."/>
            <person name="Sicheritz-Ponten T."/>
            <person name="Noel C.J."/>
            <person name="Dacks J.B."/>
            <person name="Foster P.G."/>
            <person name="Simillion C."/>
            <person name="Van de Peer Y."/>
            <person name="Miranda-Saavedra D."/>
            <person name="Barton G.J."/>
            <person name="Westrop G.D."/>
            <person name="Mueller S."/>
            <person name="Dessi D."/>
            <person name="Fiori P.L."/>
            <person name="Ren Q."/>
            <person name="Paulsen I."/>
            <person name="Zhang H."/>
            <person name="Bastida-Corcuera F.D."/>
            <person name="Simoes-Barbosa A."/>
            <person name="Brown M.T."/>
            <person name="Hayes R.D."/>
            <person name="Mukherjee M."/>
            <person name="Okumura C.Y."/>
            <person name="Schneider R."/>
            <person name="Smith A.J."/>
            <person name="Vanacova S."/>
            <person name="Villalvazo M."/>
            <person name="Haas B.J."/>
            <person name="Pertea M."/>
            <person name="Feldblyum T.V."/>
            <person name="Utterback T.R."/>
            <person name="Shu C.L."/>
            <person name="Osoegawa K."/>
            <person name="de Jong P.J."/>
            <person name="Hrdy I."/>
            <person name="Horvathova L."/>
            <person name="Zubacova Z."/>
            <person name="Dolezal P."/>
            <person name="Malik S.B."/>
            <person name="Logsdon J.M. Jr."/>
            <person name="Henze K."/>
            <person name="Gupta A."/>
            <person name="Wang C.C."/>
            <person name="Dunne R.L."/>
            <person name="Upcroft J.A."/>
            <person name="Upcroft P."/>
            <person name="White O."/>
            <person name="Salzberg S.L."/>
            <person name="Tang P."/>
            <person name="Chiu C.-H."/>
            <person name="Lee Y.-S."/>
            <person name="Embley T.M."/>
            <person name="Coombs G.H."/>
            <person name="Mottram J.C."/>
            <person name="Tachezy J."/>
            <person name="Fraser-Liggett C.M."/>
            <person name="Johnson P.J."/>
        </authorList>
    </citation>
    <scope>NUCLEOTIDE SEQUENCE [LARGE SCALE GENOMIC DNA]</scope>
    <source>
        <strain evidence="4">G3</strain>
    </source>
</reference>
<dbReference type="Proteomes" id="UP000001542">
    <property type="component" value="Unassembled WGS sequence"/>
</dbReference>
<organism evidence="4 5">
    <name type="scientific">Trichomonas vaginalis (strain ATCC PRA-98 / G3)</name>
    <dbReference type="NCBI Taxonomy" id="412133"/>
    <lineage>
        <taxon>Eukaryota</taxon>
        <taxon>Metamonada</taxon>
        <taxon>Parabasalia</taxon>
        <taxon>Trichomonadida</taxon>
        <taxon>Trichomonadidae</taxon>
        <taxon>Trichomonas</taxon>
    </lineage>
</organism>
<dbReference type="SUPFAM" id="SSF56059">
    <property type="entry name" value="Glutathione synthetase ATP-binding domain-like"/>
    <property type="match status" value="1"/>
</dbReference>
<dbReference type="VEuPathDB" id="TrichDB:TVAG_112970"/>
<evidence type="ECO:0000256" key="1">
    <source>
        <dbReference type="ARBA" id="ARBA00022598"/>
    </source>
</evidence>
<dbReference type="EMBL" id="DS113643">
    <property type="protein sequence ID" value="EAX99281.1"/>
    <property type="molecule type" value="Genomic_DNA"/>
</dbReference>
<dbReference type="VEuPathDB" id="TrichDB:TVAGG3_0258680"/>
<dbReference type="PANTHER" id="PTHR12241">
    <property type="entry name" value="TUBULIN POLYGLUTAMYLASE"/>
    <property type="match status" value="1"/>
</dbReference>
<dbReference type="InterPro" id="IPR004344">
    <property type="entry name" value="TTL/TTLL_fam"/>
</dbReference>
<dbReference type="OrthoDB" id="202825at2759"/>
<dbReference type="GO" id="GO:0015631">
    <property type="term" value="F:tubulin binding"/>
    <property type="evidence" value="ECO:0000318"/>
    <property type="project" value="GO_Central"/>
</dbReference>
<dbReference type="Pfam" id="PF03133">
    <property type="entry name" value="TTL"/>
    <property type="match status" value="1"/>
</dbReference>